<accession>A0A671DTX8</accession>
<dbReference type="InterPro" id="IPR055299">
    <property type="entry name" value="TIMMDC1"/>
</dbReference>
<dbReference type="GO" id="GO:0016020">
    <property type="term" value="C:membrane"/>
    <property type="evidence" value="ECO:0007669"/>
    <property type="project" value="UniProtKB-SubCell"/>
</dbReference>
<dbReference type="EMBL" id="JACAGC010000002">
    <property type="protein sequence ID" value="KAF6385592.1"/>
    <property type="molecule type" value="Genomic_DNA"/>
</dbReference>
<reference evidence="11" key="5">
    <citation type="submission" date="2025-05" db="UniProtKB">
        <authorList>
            <consortium name="Ensembl"/>
        </authorList>
    </citation>
    <scope>IDENTIFICATION</scope>
</reference>
<sequence length="290" mass="32882">MEVRPPAPRRFLCRALGPFPRVFAAEVVAADSAAAEAKVLVEDQKMPSYVPEPQYLESGWDRLRMLFVKDEQQRTSEELQNIYRAAISAGIIGWAYGGIPAFIHAKQRYIEQSQAEIYHNRFDAVQSAHRAAMRGFIRYGWRWSWRTTVFVTIFNTVHTGLNVYRNKNALSHFVIAGAVTGSLFRINLGLHGLMAGGIIGALLGTPIGSLLMALQKYYGETVQERKQKDRKALQELKLEEWKARLQLTELIPEEIESNLQKNQSTDDAKKIEALLNLPRNPLSTDKQNKN</sequence>
<dbReference type="GeneID" id="117014093"/>
<dbReference type="Pfam" id="PF02466">
    <property type="entry name" value="Tim17"/>
    <property type="match status" value="1"/>
</dbReference>
<feature type="transmembrane region" description="Helical" evidence="9">
    <location>
        <begin position="194"/>
        <end position="214"/>
    </location>
</feature>
<reference evidence="11 12" key="2">
    <citation type="journal article" date="2018" name="Annu Rev Anim Biosci">
        <title>Bat Biology, Genomes, and the Bat1K Project: To Generate Chromosome-Level Genomes for All Living Bat Species.</title>
        <authorList>
            <person name="Teeling E.C."/>
            <person name="Vernes S.C."/>
            <person name="Davalos L.M."/>
            <person name="Ray D.A."/>
            <person name="Gilbert M.T.P."/>
            <person name="Myers E."/>
        </authorList>
    </citation>
    <scope>NUCLEOTIDE SEQUENCE</scope>
</reference>
<evidence type="ECO:0000256" key="3">
    <source>
        <dbReference type="ARBA" id="ARBA00022692"/>
    </source>
</evidence>
<dbReference type="KEGG" id="rfq:117014093"/>
<keyword evidence="12" id="KW-1185">Reference proteome</keyword>
<keyword evidence="4 9" id="KW-1133">Transmembrane helix</keyword>
<keyword evidence="5 9" id="KW-0472">Membrane</keyword>
<dbReference type="GO" id="GO:0032981">
    <property type="term" value="P:mitochondrial respiratory chain complex I assembly"/>
    <property type="evidence" value="ECO:0007669"/>
    <property type="project" value="InterPro"/>
</dbReference>
<comment type="subcellular location">
    <subcellularLocation>
        <location evidence="1">Membrane</location>
        <topology evidence="1">Multi-pass membrane protein</topology>
    </subcellularLocation>
</comment>
<protein>
    <recommendedName>
        <fullName evidence="7">Complex I assembly factor TIMMDC1, mitochondrial</fullName>
    </recommendedName>
    <alternativeName>
        <fullName evidence="8">Translocase of inner mitochondrial membrane domain-containing protein 1</fullName>
    </alternativeName>
</protein>
<evidence type="ECO:0000256" key="7">
    <source>
        <dbReference type="ARBA" id="ARBA00040778"/>
    </source>
</evidence>
<dbReference type="Ensembl" id="ENSRFET00010003197.1">
    <property type="protein sequence ID" value="ENSRFEP00010002907.1"/>
    <property type="gene ID" value="ENSRFEG00010002072.1"/>
</dbReference>
<comment type="function">
    <text evidence="6">Chaperone protein involved in the assembly of the mitochondrial NADH:ubiquinone oxidoreductase complex (complex I). Participates in constructing the membrane arm of complex I.</text>
</comment>
<reference evidence="11 12" key="3">
    <citation type="submission" date="2018-12" db="EMBL/GenBank/DDBJ databases">
        <title>G10K-VGP greater horseshoe bat female genome, primary haplotype.</title>
        <authorList>
            <person name="Teeling E."/>
            <person name="Myers G."/>
            <person name="Vernes S."/>
            <person name="Pippel M."/>
            <person name="Winkler S."/>
            <person name="Fedrigo O."/>
            <person name="Rhie A."/>
            <person name="Koren S."/>
            <person name="Phillippy A."/>
            <person name="Lewin H."/>
            <person name="Damas J."/>
            <person name="Howe K."/>
            <person name="Mountcastle J."/>
            <person name="Jarvis E.D."/>
        </authorList>
    </citation>
    <scope>NUCLEOTIDE SEQUENCE [LARGE SCALE GENOMIC DNA]</scope>
</reference>
<feature type="transmembrane region" description="Helical" evidence="9">
    <location>
        <begin position="82"/>
        <end position="103"/>
    </location>
</feature>
<dbReference type="Proteomes" id="UP000585614">
    <property type="component" value="Unassembled WGS sequence"/>
</dbReference>
<dbReference type="CTD" id="51300"/>
<dbReference type="Proteomes" id="UP000472240">
    <property type="component" value="Chromosome 2"/>
</dbReference>
<dbReference type="PANTHER" id="PTHR13002:SF1">
    <property type="entry name" value="COMPLEX I ASSEMBLY FACTOR TIMMDC1, MITOCHONDRIAL"/>
    <property type="match status" value="1"/>
</dbReference>
<evidence type="ECO:0000256" key="2">
    <source>
        <dbReference type="ARBA" id="ARBA00008444"/>
    </source>
</evidence>
<evidence type="ECO:0000313" key="10">
    <source>
        <dbReference type="EMBL" id="KAF6385592.1"/>
    </source>
</evidence>
<evidence type="ECO:0000313" key="11">
    <source>
        <dbReference type="Ensembl" id="ENSRFEP00010002907.1"/>
    </source>
</evidence>
<name>A0A671DTX8_RHIFE</name>
<evidence type="ECO:0000256" key="5">
    <source>
        <dbReference type="ARBA" id="ARBA00023136"/>
    </source>
</evidence>
<evidence type="ECO:0000256" key="4">
    <source>
        <dbReference type="ARBA" id="ARBA00022989"/>
    </source>
</evidence>
<dbReference type="PANTHER" id="PTHR13002">
    <property type="entry name" value="C3ORF1 PROTEIN-RELATED"/>
    <property type="match status" value="1"/>
</dbReference>
<proteinExistence type="inferred from homology"/>
<dbReference type="AlphaFoldDB" id="A0A671DTX8"/>
<reference evidence="11 12" key="1">
    <citation type="journal article" date="2015" name="Annu Rev Anim Biosci">
        <title>The Genome 10K Project: a way forward.</title>
        <authorList>
            <person name="Koepfli K.P."/>
            <person name="Paten B."/>
            <person name="O'Brien S.J."/>
            <person name="Koepfli K.P."/>
            <person name="Paten B."/>
            <person name="Antunes A."/>
            <person name="Belov K."/>
            <person name="Bustamante C."/>
            <person name="Castoe T.A."/>
            <person name="Clawson H."/>
            <person name="Crawford A.J."/>
            <person name="Diekhans M."/>
            <person name="Distel D."/>
            <person name="Durbin R."/>
            <person name="Earl D."/>
            <person name="Fujita M.K."/>
            <person name="Gamble T."/>
            <person name="Georges A."/>
            <person name="Gemmell N."/>
            <person name="Gilbert M.T."/>
            <person name="Graves J.M."/>
            <person name="Green R.E."/>
            <person name="Hickey G."/>
            <person name="Jarvis E.D."/>
            <person name="Johnson W."/>
            <person name="Komissarov A."/>
            <person name="Korf I."/>
            <person name="Kuhn R."/>
            <person name="Larkin D.M."/>
            <person name="Lewin H."/>
            <person name="Lopez J.V."/>
            <person name="Ma J."/>
            <person name="Marques-Bonet T."/>
            <person name="Miller W."/>
            <person name="Murphy R."/>
            <person name="Pevzner P."/>
            <person name="Shapiro B."/>
            <person name="Steiner C."/>
            <person name="Tamazian G."/>
            <person name="Venkatesh B."/>
            <person name="Wang J."/>
            <person name="Wayne R."/>
            <person name="Wiley E."/>
            <person name="Yang H."/>
            <person name="Zhang G."/>
            <person name="Haussler D."/>
            <person name="Ryder O."/>
            <person name="O'Brien S.J."/>
        </authorList>
    </citation>
    <scope>NUCLEOTIDE SEQUENCE</scope>
</reference>
<dbReference type="GeneTree" id="ENSGT00390000013817"/>
<keyword evidence="3 9" id="KW-0812">Transmembrane</keyword>
<dbReference type="RefSeq" id="XP_032947780.1">
    <property type="nucleotide sequence ID" value="XM_033091889.1"/>
</dbReference>
<evidence type="ECO:0000313" key="13">
    <source>
        <dbReference type="Proteomes" id="UP000585614"/>
    </source>
</evidence>
<dbReference type="OrthoDB" id="5826189at2759"/>
<evidence type="ECO:0000256" key="1">
    <source>
        <dbReference type="ARBA" id="ARBA00004141"/>
    </source>
</evidence>
<evidence type="ECO:0000256" key="8">
    <source>
        <dbReference type="ARBA" id="ARBA00041344"/>
    </source>
</evidence>
<evidence type="ECO:0000313" key="12">
    <source>
        <dbReference type="Proteomes" id="UP000472240"/>
    </source>
</evidence>
<evidence type="ECO:0000256" key="6">
    <source>
        <dbReference type="ARBA" id="ARBA00037236"/>
    </source>
</evidence>
<gene>
    <name evidence="11" type="primary">TIMMDC1</name>
    <name evidence="10" type="ORF">mRhiFer1_016940</name>
</gene>
<comment type="similarity">
    <text evidence="2">Belongs to the Tim17/Tim22/Tim23 family.</text>
</comment>
<feature type="transmembrane region" description="Helical" evidence="9">
    <location>
        <begin position="170"/>
        <end position="188"/>
    </location>
</feature>
<reference evidence="10 13" key="4">
    <citation type="journal article" date="2020" name="Nature">
        <title>Six reference-quality genomes reveal evolution of bat adaptations.</title>
        <authorList>
            <person name="Jebb D."/>
            <person name="Huang Z."/>
            <person name="Pippel M."/>
            <person name="Hughes G.M."/>
            <person name="Lavrichenko K."/>
            <person name="Devanna P."/>
            <person name="Winkler S."/>
            <person name="Jermiin L.S."/>
            <person name="Skirmuntt E.C."/>
            <person name="Katzourakis A."/>
            <person name="Burkitt-Gray L."/>
            <person name="Ray D.A."/>
            <person name="Sullivan K.A.M."/>
            <person name="Roscito J.G."/>
            <person name="Kirilenko B.M."/>
            <person name="Davalos L.M."/>
            <person name="Corthals A.P."/>
            <person name="Power M.L."/>
            <person name="Jones G."/>
            <person name="Ransome R.D."/>
            <person name="Dechmann D.K.N."/>
            <person name="Locatelli A.G."/>
            <person name="Puechmaille S.J."/>
            <person name="Fedrigo O."/>
            <person name="Jarvis E.D."/>
            <person name="Hiller M."/>
            <person name="Vernes S.C."/>
            <person name="Myers E.W."/>
            <person name="Teeling E.C."/>
        </authorList>
    </citation>
    <scope>NUCLEOTIDE SEQUENCE [LARGE SCALE GENOMIC DNA]</scope>
    <source>
        <strain evidence="10">MRhiFer1</strain>
        <tissue evidence="10">Lung</tissue>
    </source>
</reference>
<dbReference type="GO" id="GO:0005654">
    <property type="term" value="C:nucleoplasm"/>
    <property type="evidence" value="ECO:0007669"/>
    <property type="project" value="Ensembl"/>
</dbReference>
<dbReference type="OMA" id="SYMNFME"/>
<evidence type="ECO:0000256" key="9">
    <source>
        <dbReference type="SAM" id="Phobius"/>
    </source>
</evidence>
<feature type="transmembrane region" description="Helical" evidence="9">
    <location>
        <begin position="143"/>
        <end position="163"/>
    </location>
</feature>
<dbReference type="GO" id="GO:0005739">
    <property type="term" value="C:mitochondrion"/>
    <property type="evidence" value="ECO:0007669"/>
    <property type="project" value="Ensembl"/>
</dbReference>
<organism evidence="11 12">
    <name type="scientific">Rhinolophus ferrumequinum</name>
    <name type="common">Greater horseshoe bat</name>
    <dbReference type="NCBI Taxonomy" id="59479"/>
    <lineage>
        <taxon>Eukaryota</taxon>
        <taxon>Metazoa</taxon>
        <taxon>Chordata</taxon>
        <taxon>Craniata</taxon>
        <taxon>Vertebrata</taxon>
        <taxon>Euteleostomi</taxon>
        <taxon>Mammalia</taxon>
        <taxon>Eutheria</taxon>
        <taxon>Laurasiatheria</taxon>
        <taxon>Chiroptera</taxon>
        <taxon>Yinpterochiroptera</taxon>
        <taxon>Rhinolophoidea</taxon>
        <taxon>Rhinolophidae</taxon>
        <taxon>Rhinolophinae</taxon>
        <taxon>Rhinolophus</taxon>
    </lineage>
</organism>